<gene>
    <name evidence="1" type="ORF">HMPREF1549_03141</name>
</gene>
<reference evidence="1 2" key="1">
    <citation type="submission" date="2013-06" db="EMBL/GenBank/DDBJ databases">
        <authorList>
            <person name="Weinstock G."/>
            <person name="Sodergren E."/>
            <person name="Lobos E.A."/>
            <person name="Fulton L."/>
            <person name="Fulton R."/>
            <person name="Courtney L."/>
            <person name="Fronick C."/>
            <person name="O'Laughlin M."/>
            <person name="Godfrey J."/>
            <person name="Wilson R.M."/>
            <person name="Miner T."/>
            <person name="Farmer C."/>
            <person name="Delehaunty K."/>
            <person name="Cordes M."/>
            <person name="Minx P."/>
            <person name="Tomlinson C."/>
            <person name="Chen J."/>
            <person name="Wollam A."/>
            <person name="Pepin K.H."/>
            <person name="Bhonagiri V."/>
            <person name="Zhang X."/>
            <person name="Warren W."/>
            <person name="Mitreva M."/>
            <person name="Mardis E.R."/>
            <person name="Wilson R.K."/>
        </authorList>
    </citation>
    <scope>NUCLEOTIDE SEQUENCE [LARGE SCALE GENOMIC DNA]</scope>
    <source>
        <strain evidence="1 2">F0510</strain>
    </source>
</reference>
<dbReference type="Proteomes" id="UP000016498">
    <property type="component" value="Unassembled WGS sequence"/>
</dbReference>
<evidence type="ECO:0000313" key="1">
    <source>
        <dbReference type="EMBL" id="ERH15597.1"/>
    </source>
</evidence>
<dbReference type="Pfam" id="PF14907">
    <property type="entry name" value="NTP_transf_5"/>
    <property type="match status" value="1"/>
</dbReference>
<name>U1RAP9_9ACTO</name>
<evidence type="ECO:0008006" key="3">
    <source>
        <dbReference type="Google" id="ProtNLM"/>
    </source>
</evidence>
<dbReference type="RefSeq" id="WP_021607733.1">
    <property type="nucleotide sequence ID" value="NZ_KE951824.1"/>
</dbReference>
<dbReference type="Gene3D" id="3.30.460.40">
    <property type="match status" value="1"/>
</dbReference>
<organism evidence="1 2">
    <name type="scientific">Actinomyces johnsonii F0510</name>
    <dbReference type="NCBI Taxonomy" id="1227262"/>
    <lineage>
        <taxon>Bacteria</taxon>
        <taxon>Bacillati</taxon>
        <taxon>Actinomycetota</taxon>
        <taxon>Actinomycetes</taxon>
        <taxon>Actinomycetales</taxon>
        <taxon>Actinomycetaceae</taxon>
        <taxon>Actinomyces</taxon>
    </lineage>
</organism>
<evidence type="ECO:0000313" key="2">
    <source>
        <dbReference type="Proteomes" id="UP000016498"/>
    </source>
</evidence>
<dbReference type="AlphaFoldDB" id="U1RAP9"/>
<proteinExistence type="predicted"/>
<sequence>MKPIDLVLLAGRYDARGRQEIATSAPTLDSSILYEAIGISYAHRVTAPLADAIRGSTKDMAVRWAAGESARMLRWGHAINVTEFRHLMAEFERAGVVIHVLKGLLVDALVYSNAVPRSYNDLDILVTQENSSAAHQVLTECGYRQGELAPDGLHVTPFSTERSEGYIEELQHAPEYIRVDSTTGLSFRVDLHHRLATVFDHIAIDISALEFEKYQTRYGELSGLARNDMLCHLAYHAWWDTQSIANIADCRDLRLYQLADIRLLLAAGLGTTQEMLDRARALGCYQTANWALSVISHLWGDEGFDTSPVEHDAAREFDLNVSDRWLQRDTSTPLFTWDTPAWERIRNSDRGVLALKKFFFDYVDAHTKLGDVMQWSMRSN</sequence>
<accession>U1RAP9</accession>
<dbReference type="OrthoDB" id="1737003at2"/>
<dbReference type="InterPro" id="IPR039498">
    <property type="entry name" value="NTP_transf_5"/>
</dbReference>
<comment type="caution">
    <text evidence="1">The sequence shown here is derived from an EMBL/GenBank/DDBJ whole genome shotgun (WGS) entry which is preliminary data.</text>
</comment>
<dbReference type="HOGENOM" id="CLU_726906_0_0_11"/>
<dbReference type="EMBL" id="AWSD01000386">
    <property type="protein sequence ID" value="ERH15597.1"/>
    <property type="molecule type" value="Genomic_DNA"/>
</dbReference>
<protein>
    <recommendedName>
        <fullName evidence="3">Nucleotidyltransferase family protein</fullName>
    </recommendedName>
</protein>